<dbReference type="GO" id="GO:0006952">
    <property type="term" value="P:defense response"/>
    <property type="evidence" value="ECO:0007669"/>
    <property type="project" value="UniProtKB-KW"/>
</dbReference>
<dbReference type="Pfam" id="PF23559">
    <property type="entry name" value="WHD_DRP"/>
    <property type="match status" value="1"/>
</dbReference>
<evidence type="ECO:0000256" key="3">
    <source>
        <dbReference type="ARBA" id="ARBA00022840"/>
    </source>
</evidence>
<dbReference type="Gene3D" id="3.80.10.10">
    <property type="entry name" value="Ribonuclease Inhibitor"/>
    <property type="match status" value="1"/>
</dbReference>
<keyword evidence="2" id="KW-0611">Plant defense</keyword>
<keyword evidence="6" id="KW-1185">Reference proteome</keyword>
<reference evidence="5" key="2">
    <citation type="journal article" date="2024" name="Plant">
        <title>Genomic evolution and insights into agronomic trait innovations of Sesamum species.</title>
        <authorList>
            <person name="Miao H."/>
            <person name="Wang L."/>
            <person name="Qu L."/>
            <person name="Liu H."/>
            <person name="Sun Y."/>
            <person name="Le M."/>
            <person name="Wang Q."/>
            <person name="Wei S."/>
            <person name="Zheng Y."/>
            <person name="Lin W."/>
            <person name="Duan Y."/>
            <person name="Cao H."/>
            <person name="Xiong S."/>
            <person name="Wang X."/>
            <person name="Wei L."/>
            <person name="Li C."/>
            <person name="Ma Q."/>
            <person name="Ju M."/>
            <person name="Zhao R."/>
            <person name="Li G."/>
            <person name="Mu C."/>
            <person name="Tian Q."/>
            <person name="Mei H."/>
            <person name="Zhang T."/>
            <person name="Gao T."/>
            <person name="Zhang H."/>
        </authorList>
    </citation>
    <scope>NUCLEOTIDE SEQUENCE</scope>
    <source>
        <strain evidence="5">K16</strain>
    </source>
</reference>
<comment type="caution">
    <text evidence="5">The sequence shown here is derived from an EMBL/GenBank/DDBJ whole genome shotgun (WGS) entry which is preliminary data.</text>
</comment>
<dbReference type="SUPFAM" id="SSF52058">
    <property type="entry name" value="L domain-like"/>
    <property type="match status" value="1"/>
</dbReference>
<evidence type="ECO:0000256" key="1">
    <source>
        <dbReference type="ARBA" id="ARBA00022741"/>
    </source>
</evidence>
<dbReference type="AlphaFoldDB" id="A0AAE2BR27"/>
<protein>
    <submittedName>
        <fullName evidence="5">Disease resistance RPP8-like protein 3</fullName>
    </submittedName>
</protein>
<reference evidence="5" key="1">
    <citation type="submission" date="2020-06" db="EMBL/GenBank/DDBJ databases">
        <authorList>
            <person name="Li T."/>
            <person name="Hu X."/>
            <person name="Zhang T."/>
            <person name="Song X."/>
            <person name="Zhang H."/>
            <person name="Dai N."/>
            <person name="Sheng W."/>
            <person name="Hou X."/>
            <person name="Wei L."/>
        </authorList>
    </citation>
    <scope>NUCLEOTIDE SEQUENCE</scope>
    <source>
        <strain evidence="5">K16</strain>
        <tissue evidence="5">Leaf</tissue>
    </source>
</reference>
<keyword evidence="1" id="KW-0547">Nucleotide-binding</keyword>
<dbReference type="PANTHER" id="PTHR15140:SF33">
    <property type="entry name" value="LATE BLIGHT RESISTANCE PROTEIN HOMOLOG R1A-3 ISOFORM X1"/>
    <property type="match status" value="1"/>
</dbReference>
<keyword evidence="3" id="KW-0067">ATP-binding</keyword>
<gene>
    <name evidence="5" type="ORF">Sango_1624000</name>
</gene>
<organism evidence="5 6">
    <name type="scientific">Sesamum angolense</name>
    <dbReference type="NCBI Taxonomy" id="2727404"/>
    <lineage>
        <taxon>Eukaryota</taxon>
        <taxon>Viridiplantae</taxon>
        <taxon>Streptophyta</taxon>
        <taxon>Embryophyta</taxon>
        <taxon>Tracheophyta</taxon>
        <taxon>Spermatophyta</taxon>
        <taxon>Magnoliopsida</taxon>
        <taxon>eudicotyledons</taxon>
        <taxon>Gunneridae</taxon>
        <taxon>Pentapetalae</taxon>
        <taxon>asterids</taxon>
        <taxon>lamiids</taxon>
        <taxon>Lamiales</taxon>
        <taxon>Pedaliaceae</taxon>
        <taxon>Sesamum</taxon>
    </lineage>
</organism>
<dbReference type="PANTHER" id="PTHR15140">
    <property type="entry name" value="TUBULIN-SPECIFIC CHAPERONE E"/>
    <property type="match status" value="1"/>
</dbReference>
<dbReference type="Proteomes" id="UP001289374">
    <property type="component" value="Unassembled WGS sequence"/>
</dbReference>
<proteinExistence type="predicted"/>
<evidence type="ECO:0000259" key="4">
    <source>
        <dbReference type="Pfam" id="PF23559"/>
    </source>
</evidence>
<dbReference type="EMBL" id="JACGWL010000009">
    <property type="protein sequence ID" value="KAK4394697.1"/>
    <property type="molecule type" value="Genomic_DNA"/>
</dbReference>
<feature type="domain" description="Disease resistance protein winged helix" evidence="4">
    <location>
        <begin position="70"/>
        <end position="136"/>
    </location>
</feature>
<evidence type="ECO:0000313" key="6">
    <source>
        <dbReference type="Proteomes" id="UP001289374"/>
    </source>
</evidence>
<evidence type="ECO:0000256" key="2">
    <source>
        <dbReference type="ARBA" id="ARBA00022821"/>
    </source>
</evidence>
<dbReference type="Gene3D" id="1.10.10.10">
    <property type="entry name" value="Winged helix-like DNA-binding domain superfamily/Winged helix DNA-binding domain"/>
    <property type="match status" value="1"/>
</dbReference>
<dbReference type="InterPro" id="IPR036388">
    <property type="entry name" value="WH-like_DNA-bd_sf"/>
</dbReference>
<evidence type="ECO:0000313" key="5">
    <source>
        <dbReference type="EMBL" id="KAK4394697.1"/>
    </source>
</evidence>
<dbReference type="InterPro" id="IPR058922">
    <property type="entry name" value="WHD_DRP"/>
</dbReference>
<name>A0AAE2BR27_9LAMI</name>
<accession>A0AAE2BR27</accession>
<dbReference type="InterPro" id="IPR032675">
    <property type="entry name" value="LRR_dom_sf"/>
</dbReference>
<sequence length="288" mass="33115">MTEELMMVKEERVHVQEQQPMVSVSVGSTTLPSSDKNTMVGFDELLLQVVDELTRDESNLQIFPIVGMGDDEIRASKLIKSWIIEGFLKPIGGKSLEEAAKEYLKDLADRNLILIRKWTNTGRIKICSIHDTLRELCCRESEREHLIRTLVLRHYDVTLLPEISEMPKLRHLNIHVLKLEDAFRGPEWNPIEGEFLRLKTLSIEDCYLVRWGAEDFHFPNLQSLSLREMDQLEEIPLSIGDINTLHSIHLDKCSECVINSAMEILNVQRENGNESLHVYVDGRQVSVS</sequence>